<organism evidence="1 2">
    <name type="scientific">Daphnia magna</name>
    <dbReference type="NCBI Taxonomy" id="35525"/>
    <lineage>
        <taxon>Eukaryota</taxon>
        <taxon>Metazoa</taxon>
        <taxon>Ecdysozoa</taxon>
        <taxon>Arthropoda</taxon>
        <taxon>Crustacea</taxon>
        <taxon>Branchiopoda</taxon>
        <taxon>Diplostraca</taxon>
        <taxon>Cladocera</taxon>
        <taxon>Anomopoda</taxon>
        <taxon>Daphniidae</taxon>
        <taxon>Daphnia</taxon>
    </lineage>
</organism>
<accession>A0ABR0B0Y7</accession>
<comment type="caution">
    <text evidence="1">The sequence shown here is derived from an EMBL/GenBank/DDBJ whole genome shotgun (WGS) entry which is preliminary data.</text>
</comment>
<proteinExistence type="predicted"/>
<gene>
    <name evidence="1" type="ORF">OUZ56_024554</name>
</gene>
<protein>
    <submittedName>
        <fullName evidence="1">Uncharacterized protein</fullName>
    </submittedName>
</protein>
<dbReference type="Proteomes" id="UP001234178">
    <property type="component" value="Unassembled WGS sequence"/>
</dbReference>
<dbReference type="EMBL" id="JAOYFB010000039">
    <property type="protein sequence ID" value="KAK4031043.1"/>
    <property type="molecule type" value="Genomic_DNA"/>
</dbReference>
<sequence>MECASGGAVLCVVNVCYFYGKFCDLWAYSEREQLKCKYFKEHRGKKKQQIIFILVGHDIALWYPTYGKELMVQQKKENHDGDVIVEADGWWLAATRLLVELLGAIVG</sequence>
<evidence type="ECO:0000313" key="1">
    <source>
        <dbReference type="EMBL" id="KAK4031043.1"/>
    </source>
</evidence>
<reference evidence="1 2" key="1">
    <citation type="journal article" date="2023" name="Nucleic Acids Res.">
        <title>The hologenome of Daphnia magna reveals possible DNA methylation and microbiome-mediated evolution of the host genome.</title>
        <authorList>
            <person name="Chaturvedi A."/>
            <person name="Li X."/>
            <person name="Dhandapani V."/>
            <person name="Marshall H."/>
            <person name="Kissane S."/>
            <person name="Cuenca-Cambronero M."/>
            <person name="Asole G."/>
            <person name="Calvet F."/>
            <person name="Ruiz-Romero M."/>
            <person name="Marangio P."/>
            <person name="Guigo R."/>
            <person name="Rago D."/>
            <person name="Mirbahai L."/>
            <person name="Eastwood N."/>
            <person name="Colbourne J.K."/>
            <person name="Zhou J."/>
            <person name="Mallon E."/>
            <person name="Orsini L."/>
        </authorList>
    </citation>
    <scope>NUCLEOTIDE SEQUENCE [LARGE SCALE GENOMIC DNA]</scope>
    <source>
        <strain evidence="1">LRV0_1</strain>
    </source>
</reference>
<keyword evidence="2" id="KW-1185">Reference proteome</keyword>
<name>A0ABR0B0Y7_9CRUS</name>
<evidence type="ECO:0000313" key="2">
    <source>
        <dbReference type="Proteomes" id="UP001234178"/>
    </source>
</evidence>